<dbReference type="EMBL" id="EQ973914">
    <property type="protein sequence ID" value="EEF39041.1"/>
    <property type="molecule type" value="Genomic_DNA"/>
</dbReference>
<name>B9SBF7_RICCO</name>
<dbReference type="InParanoid" id="B9SBF7"/>
<sequence>MVKEEEGRKKRSDGYVSIELRISSNSEVDGSHTKTAVFIGNTFEREKEQQNFFK</sequence>
<gene>
    <name evidence="1" type="ORF">RCOM_0716970</name>
</gene>
<dbReference type="Proteomes" id="UP000008311">
    <property type="component" value="Unassembled WGS sequence"/>
</dbReference>
<reference evidence="2" key="1">
    <citation type="journal article" date="2010" name="Nat. Biotechnol.">
        <title>Draft genome sequence of the oilseed species Ricinus communis.</title>
        <authorList>
            <person name="Chan A.P."/>
            <person name="Crabtree J."/>
            <person name="Zhao Q."/>
            <person name="Lorenzi H."/>
            <person name="Orvis J."/>
            <person name="Puiu D."/>
            <person name="Melake-Berhan A."/>
            <person name="Jones K.M."/>
            <person name="Redman J."/>
            <person name="Chen G."/>
            <person name="Cahoon E.B."/>
            <person name="Gedil M."/>
            <person name="Stanke M."/>
            <person name="Haas B.J."/>
            <person name="Wortman J.R."/>
            <person name="Fraser-Liggett C.M."/>
            <person name="Ravel J."/>
            <person name="Rabinowicz P.D."/>
        </authorList>
    </citation>
    <scope>NUCLEOTIDE SEQUENCE [LARGE SCALE GENOMIC DNA]</scope>
    <source>
        <strain evidence="2">cv. Hale</strain>
    </source>
</reference>
<keyword evidence="2" id="KW-1185">Reference proteome</keyword>
<dbReference type="AlphaFoldDB" id="B9SBF7"/>
<accession>B9SBF7</accession>
<evidence type="ECO:0000313" key="2">
    <source>
        <dbReference type="Proteomes" id="UP000008311"/>
    </source>
</evidence>
<proteinExistence type="predicted"/>
<evidence type="ECO:0000313" key="1">
    <source>
        <dbReference type="EMBL" id="EEF39041.1"/>
    </source>
</evidence>
<protein>
    <submittedName>
        <fullName evidence="1">Uncharacterized protein</fullName>
    </submittedName>
</protein>
<organism evidence="1 2">
    <name type="scientific">Ricinus communis</name>
    <name type="common">Castor bean</name>
    <dbReference type="NCBI Taxonomy" id="3988"/>
    <lineage>
        <taxon>Eukaryota</taxon>
        <taxon>Viridiplantae</taxon>
        <taxon>Streptophyta</taxon>
        <taxon>Embryophyta</taxon>
        <taxon>Tracheophyta</taxon>
        <taxon>Spermatophyta</taxon>
        <taxon>Magnoliopsida</taxon>
        <taxon>eudicotyledons</taxon>
        <taxon>Gunneridae</taxon>
        <taxon>Pentapetalae</taxon>
        <taxon>rosids</taxon>
        <taxon>fabids</taxon>
        <taxon>Malpighiales</taxon>
        <taxon>Euphorbiaceae</taxon>
        <taxon>Acalyphoideae</taxon>
        <taxon>Acalypheae</taxon>
        <taxon>Ricinus</taxon>
    </lineage>
</organism>